<proteinExistence type="predicted"/>
<gene>
    <name evidence="2" type="ORF">GDO78_014356</name>
</gene>
<keyword evidence="3" id="KW-1185">Reference proteome</keyword>
<dbReference type="Proteomes" id="UP000770717">
    <property type="component" value="Unassembled WGS sequence"/>
</dbReference>
<feature type="region of interest" description="Disordered" evidence="1">
    <location>
        <begin position="16"/>
        <end position="52"/>
    </location>
</feature>
<organism evidence="2 3">
    <name type="scientific">Eleutherodactylus coqui</name>
    <name type="common">Puerto Rican coqui</name>
    <dbReference type="NCBI Taxonomy" id="57060"/>
    <lineage>
        <taxon>Eukaryota</taxon>
        <taxon>Metazoa</taxon>
        <taxon>Chordata</taxon>
        <taxon>Craniata</taxon>
        <taxon>Vertebrata</taxon>
        <taxon>Euteleostomi</taxon>
        <taxon>Amphibia</taxon>
        <taxon>Batrachia</taxon>
        <taxon>Anura</taxon>
        <taxon>Neobatrachia</taxon>
        <taxon>Hyloidea</taxon>
        <taxon>Eleutherodactylidae</taxon>
        <taxon>Eleutherodactylinae</taxon>
        <taxon>Eleutherodactylus</taxon>
        <taxon>Eleutherodactylus</taxon>
    </lineage>
</organism>
<feature type="compositionally biased region" description="Acidic residues" evidence="1">
    <location>
        <begin position="19"/>
        <end position="36"/>
    </location>
</feature>
<evidence type="ECO:0000256" key="1">
    <source>
        <dbReference type="SAM" id="MobiDB-lite"/>
    </source>
</evidence>
<evidence type="ECO:0000313" key="3">
    <source>
        <dbReference type="Proteomes" id="UP000770717"/>
    </source>
</evidence>
<comment type="caution">
    <text evidence="2">The sequence shown here is derived from an EMBL/GenBank/DDBJ whole genome shotgun (WGS) entry which is preliminary data.</text>
</comment>
<dbReference type="AlphaFoldDB" id="A0A8J6BFM0"/>
<dbReference type="EMBL" id="WNTK01012025">
    <property type="protein sequence ID" value="KAG9462330.1"/>
    <property type="molecule type" value="Genomic_DNA"/>
</dbReference>
<protein>
    <submittedName>
        <fullName evidence="2">Uncharacterized protein</fullName>
    </submittedName>
</protein>
<reference evidence="2" key="1">
    <citation type="thesis" date="2020" institute="ProQuest LLC" country="789 East Eisenhower Parkway, Ann Arbor, MI, USA">
        <title>Comparative Genomics and Chromosome Evolution.</title>
        <authorList>
            <person name="Mudd A.B."/>
        </authorList>
    </citation>
    <scope>NUCLEOTIDE SEQUENCE</scope>
    <source>
        <strain evidence="2">HN-11 Male</strain>
        <tissue evidence="2">Kidney and liver</tissue>
    </source>
</reference>
<accession>A0A8J6BFM0</accession>
<sequence length="69" mass="7525">MLVVPHREQLAEALRDAAQEAEAEELTSDDSDEAVSDADHQDFRGLAGGDTASLQPVRRRSFLEALMEG</sequence>
<evidence type="ECO:0000313" key="2">
    <source>
        <dbReference type="EMBL" id="KAG9462330.1"/>
    </source>
</evidence>
<name>A0A8J6BFM0_ELECQ</name>